<sequence>MEIATIYRSDYNGNKDSEGTSYFDYLLSALNIDKSLWNDIDEVELHVVKAKINGIDQEIYQSGRTRI</sequence>
<dbReference type="EMBL" id="MT142770">
    <property type="protein sequence ID" value="QJA88322.1"/>
    <property type="molecule type" value="Genomic_DNA"/>
</dbReference>
<reference evidence="1" key="1">
    <citation type="submission" date="2020-03" db="EMBL/GenBank/DDBJ databases">
        <title>The deep terrestrial virosphere.</title>
        <authorList>
            <person name="Holmfeldt K."/>
            <person name="Nilsson E."/>
            <person name="Simone D."/>
            <person name="Lopez-Fernandez M."/>
            <person name="Wu X."/>
            <person name="de Brujin I."/>
            <person name="Lundin D."/>
            <person name="Andersson A."/>
            <person name="Bertilsson S."/>
            <person name="Dopson M."/>
        </authorList>
    </citation>
    <scope>NUCLEOTIDE SEQUENCE</scope>
    <source>
        <strain evidence="1">MM415B02785</strain>
    </source>
</reference>
<proteinExistence type="predicted"/>
<dbReference type="AlphaFoldDB" id="A0A6M3L389"/>
<gene>
    <name evidence="1" type="ORF">MM415B02785_0015</name>
</gene>
<name>A0A6M3L389_9ZZZZ</name>
<organism evidence="1">
    <name type="scientific">viral metagenome</name>
    <dbReference type="NCBI Taxonomy" id="1070528"/>
    <lineage>
        <taxon>unclassified sequences</taxon>
        <taxon>metagenomes</taxon>
        <taxon>organismal metagenomes</taxon>
    </lineage>
</organism>
<accession>A0A6M3L389</accession>
<evidence type="ECO:0000313" key="1">
    <source>
        <dbReference type="EMBL" id="QJA88322.1"/>
    </source>
</evidence>
<protein>
    <submittedName>
        <fullName evidence="1">Uncharacterized protein</fullName>
    </submittedName>
</protein>